<dbReference type="Proteomes" id="UP000593576">
    <property type="component" value="Unassembled WGS sequence"/>
</dbReference>
<keyword evidence="4" id="KW-1185">Reference proteome</keyword>
<protein>
    <recommendedName>
        <fullName evidence="2">DUF7745 domain-containing protein</fullName>
    </recommendedName>
</protein>
<comment type="caution">
    <text evidence="3">The sequence shown here is derived from an EMBL/GenBank/DDBJ whole genome shotgun (WGS) entry which is preliminary data.</text>
</comment>
<feature type="non-terminal residue" evidence="3">
    <location>
        <position position="506"/>
    </location>
</feature>
<evidence type="ECO:0000313" key="4">
    <source>
        <dbReference type="Proteomes" id="UP000593576"/>
    </source>
</evidence>
<dbReference type="PANTHER" id="PTHR48200:SF1">
    <property type="entry name" value="AMINOTRANSFERASE-LIKE PLANT MOBILE DOMAIN-CONTAINING PROTEIN"/>
    <property type="match status" value="1"/>
</dbReference>
<dbReference type="Pfam" id="PF24924">
    <property type="entry name" value="DUF7745"/>
    <property type="match status" value="1"/>
</dbReference>
<feature type="coiled-coil region" evidence="1">
    <location>
        <begin position="405"/>
        <end position="451"/>
    </location>
</feature>
<sequence length="506" mass="59174">MENEFLDKVEDNAAVRMWSEKTQIEKGDSLAEGYMSELWDYTRISVTQNSLQELKMNICFGPSLSIETQHMVGLPLKWNGESKCIPWKSLQELILAYPDARKKVDVFALSIYGLVVFPRALGHVDEVTSDLFNQLDKRVTPVLTILAETFRSLNTCRRTGEGRFIGCVQLLLAWFHMHFWKIDKKRIILQNLHEEDIEWRALWLLPDEILYRCGNFDWVSLLGIWGAVGYAPLMVLIQYRSRQFIPATQGLAEFEFSYKDNGYKKKIRERTSAWDQTRWMKRLAVSPMTTPEYNEWCIRRINDNIPMPGQGDSLSIEENLRVLPSELEIIKQDFEKRNAELEKKIEQLEEEKMHLGLDMDVQKLETEKLRKGKNKAEEIWTAQNGALDKSLSKNQKETYELKDRVAELERSLHQYRSQNSAMELRASLSKIEEMKERIEELESVLRNCEIRTKYLETNESRQSEQLHHLQNQVKNRDSIRGEAVVQIREVADHLQTSVIQVDTLSV</sequence>
<name>A0A7J9N102_GOSSC</name>
<organism evidence="3 4">
    <name type="scientific">Gossypium schwendimanii</name>
    <name type="common">Cotton</name>
    <dbReference type="NCBI Taxonomy" id="34291"/>
    <lineage>
        <taxon>Eukaryota</taxon>
        <taxon>Viridiplantae</taxon>
        <taxon>Streptophyta</taxon>
        <taxon>Embryophyta</taxon>
        <taxon>Tracheophyta</taxon>
        <taxon>Spermatophyta</taxon>
        <taxon>Magnoliopsida</taxon>
        <taxon>eudicotyledons</taxon>
        <taxon>Gunneridae</taxon>
        <taxon>Pentapetalae</taxon>
        <taxon>rosids</taxon>
        <taxon>malvids</taxon>
        <taxon>Malvales</taxon>
        <taxon>Malvaceae</taxon>
        <taxon>Malvoideae</taxon>
        <taxon>Gossypium</taxon>
    </lineage>
</organism>
<feature type="domain" description="DUF7745" evidence="2">
    <location>
        <begin position="102"/>
        <end position="301"/>
    </location>
</feature>
<dbReference type="EMBL" id="JABFAF010266520">
    <property type="protein sequence ID" value="MBA0876910.1"/>
    <property type="molecule type" value="Genomic_DNA"/>
</dbReference>
<accession>A0A7J9N102</accession>
<evidence type="ECO:0000259" key="2">
    <source>
        <dbReference type="Pfam" id="PF24924"/>
    </source>
</evidence>
<reference evidence="3 4" key="1">
    <citation type="journal article" date="2019" name="Genome Biol. Evol.">
        <title>Insights into the evolution of the New World diploid cottons (Gossypium, subgenus Houzingenia) based on genome sequencing.</title>
        <authorList>
            <person name="Grover C.E."/>
            <person name="Arick M.A. 2nd"/>
            <person name="Thrash A."/>
            <person name="Conover J.L."/>
            <person name="Sanders W.S."/>
            <person name="Peterson D.G."/>
            <person name="Frelichowski J.E."/>
            <person name="Scheffler J.A."/>
            <person name="Scheffler B.E."/>
            <person name="Wendel J.F."/>
        </authorList>
    </citation>
    <scope>NUCLEOTIDE SEQUENCE [LARGE SCALE GENOMIC DNA]</scope>
    <source>
        <strain evidence="3">1</strain>
        <tissue evidence="3">Leaf</tissue>
    </source>
</reference>
<evidence type="ECO:0000313" key="3">
    <source>
        <dbReference type="EMBL" id="MBA0876910.1"/>
    </source>
</evidence>
<dbReference type="AlphaFoldDB" id="A0A7J9N102"/>
<gene>
    <name evidence="3" type="ORF">Goshw_027524</name>
</gene>
<evidence type="ECO:0000256" key="1">
    <source>
        <dbReference type="SAM" id="Coils"/>
    </source>
</evidence>
<feature type="coiled-coil region" evidence="1">
    <location>
        <begin position="331"/>
        <end position="365"/>
    </location>
</feature>
<keyword evidence="1" id="KW-0175">Coiled coil</keyword>
<proteinExistence type="predicted"/>
<dbReference type="PANTHER" id="PTHR48200">
    <property type="entry name" value="PROTEIN, PUTATIVE-RELATED"/>
    <property type="match status" value="1"/>
</dbReference>
<dbReference type="OrthoDB" id="1430424at2759"/>
<dbReference type="InterPro" id="IPR056647">
    <property type="entry name" value="DUF7745"/>
</dbReference>